<dbReference type="EMBL" id="MLJW01000170">
    <property type="protein sequence ID" value="OIQ95256.1"/>
    <property type="molecule type" value="Genomic_DNA"/>
</dbReference>
<dbReference type="PANTHER" id="PTHR23427">
    <property type="entry name" value="SURFEIT LOCUS PROTEIN"/>
    <property type="match status" value="1"/>
</dbReference>
<proteinExistence type="predicted"/>
<evidence type="ECO:0000313" key="6">
    <source>
        <dbReference type="EMBL" id="OIQ95256.1"/>
    </source>
</evidence>
<name>A0A1J5RGL3_9ZZZZ</name>
<evidence type="ECO:0000256" key="3">
    <source>
        <dbReference type="ARBA" id="ARBA00022989"/>
    </source>
</evidence>
<protein>
    <submittedName>
        <fullName evidence="6">SURF1 family protein</fullName>
    </submittedName>
</protein>
<dbReference type="AlphaFoldDB" id="A0A1J5RGL3"/>
<dbReference type="PANTHER" id="PTHR23427:SF2">
    <property type="entry name" value="SURFEIT LOCUS PROTEIN 1"/>
    <property type="match status" value="1"/>
</dbReference>
<comment type="caution">
    <text evidence="6">The sequence shown here is derived from an EMBL/GenBank/DDBJ whole genome shotgun (WGS) entry which is preliminary data.</text>
</comment>
<evidence type="ECO:0000256" key="5">
    <source>
        <dbReference type="SAM" id="Phobius"/>
    </source>
</evidence>
<evidence type="ECO:0000256" key="2">
    <source>
        <dbReference type="ARBA" id="ARBA00022692"/>
    </source>
</evidence>
<dbReference type="InterPro" id="IPR045214">
    <property type="entry name" value="Surf1/Surf4"/>
</dbReference>
<organism evidence="6">
    <name type="scientific">mine drainage metagenome</name>
    <dbReference type="NCBI Taxonomy" id="410659"/>
    <lineage>
        <taxon>unclassified sequences</taxon>
        <taxon>metagenomes</taxon>
        <taxon>ecological metagenomes</taxon>
    </lineage>
</organism>
<sequence length="258" mass="29406">MKQIEFRILRYVFRPSFIGTILTLICIPLFIKFGLWQYNKAQQKIAIQAAYNQSMVGDSLKFPLNIHTLTVPNADYWNYKKVIVTGVYEPKYQFLLDNQVEGDRVGYHVITPLKIEHSSQYVLINRGWILGKDTHTDLPTFTTPSGLQTITGQIWLPSKKIFTLEDSSAVTLKAGQSIPAVWQNISIDKYQHSVPFTVSPMAIKMDQASMAGGFVRNWQVPAERIATNLGYAYQWFGFAIATLLIYIYMSVAKIKLEP</sequence>
<keyword evidence="4 5" id="KW-0472">Membrane</keyword>
<feature type="transmembrane region" description="Helical" evidence="5">
    <location>
        <begin position="12"/>
        <end position="36"/>
    </location>
</feature>
<dbReference type="GO" id="GO:0016020">
    <property type="term" value="C:membrane"/>
    <property type="evidence" value="ECO:0007669"/>
    <property type="project" value="UniProtKB-SubCell"/>
</dbReference>
<evidence type="ECO:0000256" key="1">
    <source>
        <dbReference type="ARBA" id="ARBA00004370"/>
    </source>
</evidence>
<feature type="transmembrane region" description="Helical" evidence="5">
    <location>
        <begin position="231"/>
        <end position="249"/>
    </location>
</feature>
<dbReference type="Pfam" id="PF02104">
    <property type="entry name" value="SURF1"/>
    <property type="match status" value="1"/>
</dbReference>
<evidence type="ECO:0000256" key="4">
    <source>
        <dbReference type="ARBA" id="ARBA00023136"/>
    </source>
</evidence>
<keyword evidence="3 5" id="KW-1133">Transmembrane helix</keyword>
<dbReference type="PROSITE" id="PS50895">
    <property type="entry name" value="SURF1"/>
    <property type="match status" value="1"/>
</dbReference>
<reference evidence="6" key="1">
    <citation type="submission" date="2016-10" db="EMBL/GenBank/DDBJ databases">
        <title>Sequence of Gallionella enrichment culture.</title>
        <authorList>
            <person name="Poehlein A."/>
            <person name="Muehling M."/>
            <person name="Daniel R."/>
        </authorList>
    </citation>
    <scope>NUCLEOTIDE SEQUENCE</scope>
</reference>
<comment type="subcellular location">
    <subcellularLocation>
        <location evidence="1">Membrane</location>
    </subcellularLocation>
</comment>
<dbReference type="CDD" id="cd06662">
    <property type="entry name" value="SURF1"/>
    <property type="match status" value="1"/>
</dbReference>
<keyword evidence="2 5" id="KW-0812">Transmembrane</keyword>
<gene>
    <name evidence="6" type="ORF">GALL_227340</name>
</gene>
<accession>A0A1J5RGL3</accession>
<dbReference type="InterPro" id="IPR002994">
    <property type="entry name" value="Surf1/Shy1"/>
</dbReference>